<dbReference type="Gene3D" id="3.30.40.10">
    <property type="entry name" value="Zinc/RING finger domain, C3HC4 (zinc finger)"/>
    <property type="match status" value="1"/>
</dbReference>
<protein>
    <recommendedName>
        <fullName evidence="6">RING-CH-type domain-containing protein</fullName>
    </recommendedName>
</protein>
<feature type="compositionally biased region" description="Polar residues" evidence="4">
    <location>
        <begin position="18"/>
        <end position="29"/>
    </location>
</feature>
<keyword evidence="2" id="KW-0863">Zinc-finger</keyword>
<comment type="caution">
    <text evidence="7">The sequence shown here is derived from an EMBL/GenBank/DDBJ whole genome shotgun (WGS) entry which is preliminary data.</text>
</comment>
<dbReference type="InterPro" id="IPR011016">
    <property type="entry name" value="Znf_RING-CH"/>
</dbReference>
<dbReference type="EMBL" id="JAQQAF010000003">
    <property type="protein sequence ID" value="KAJ8499590.1"/>
    <property type="molecule type" value="Genomic_DNA"/>
</dbReference>
<evidence type="ECO:0000313" key="7">
    <source>
        <dbReference type="EMBL" id="KAJ8499590.1"/>
    </source>
</evidence>
<dbReference type="InterPro" id="IPR013083">
    <property type="entry name" value="Znf_RING/FYVE/PHD"/>
</dbReference>
<organism evidence="7 8">
    <name type="scientific">Ensete ventricosum</name>
    <name type="common">Abyssinian banana</name>
    <name type="synonym">Musa ensete</name>
    <dbReference type="NCBI Taxonomy" id="4639"/>
    <lineage>
        <taxon>Eukaryota</taxon>
        <taxon>Viridiplantae</taxon>
        <taxon>Streptophyta</taxon>
        <taxon>Embryophyta</taxon>
        <taxon>Tracheophyta</taxon>
        <taxon>Spermatophyta</taxon>
        <taxon>Magnoliopsida</taxon>
        <taxon>Liliopsida</taxon>
        <taxon>Zingiberales</taxon>
        <taxon>Musaceae</taxon>
        <taxon>Ensete</taxon>
    </lineage>
</organism>
<feature type="transmembrane region" description="Helical" evidence="5">
    <location>
        <begin position="241"/>
        <end position="260"/>
    </location>
</feature>
<evidence type="ECO:0000256" key="2">
    <source>
        <dbReference type="ARBA" id="ARBA00022771"/>
    </source>
</evidence>
<feature type="compositionally biased region" description="Low complexity" evidence="4">
    <location>
        <begin position="30"/>
        <end position="39"/>
    </location>
</feature>
<dbReference type="Pfam" id="PF12906">
    <property type="entry name" value="RINGv"/>
    <property type="match status" value="1"/>
</dbReference>
<dbReference type="SMART" id="SM00744">
    <property type="entry name" value="RINGv"/>
    <property type="match status" value="1"/>
</dbReference>
<keyword evidence="5" id="KW-0472">Membrane</keyword>
<dbReference type="PROSITE" id="PS51292">
    <property type="entry name" value="ZF_RING_CH"/>
    <property type="match status" value="1"/>
</dbReference>
<dbReference type="PANTHER" id="PTHR46214">
    <property type="entry name" value="ZINC FINGER, RING-CH-TYPE"/>
    <property type="match status" value="1"/>
</dbReference>
<dbReference type="GO" id="GO:0008270">
    <property type="term" value="F:zinc ion binding"/>
    <property type="evidence" value="ECO:0007669"/>
    <property type="project" value="UniProtKB-KW"/>
</dbReference>
<name>A0AAV8RCQ4_ENSVE</name>
<evidence type="ECO:0000256" key="3">
    <source>
        <dbReference type="ARBA" id="ARBA00022833"/>
    </source>
</evidence>
<feature type="compositionally biased region" description="Gly residues" evidence="4">
    <location>
        <begin position="1"/>
        <end position="11"/>
    </location>
</feature>
<keyword evidence="1" id="KW-0479">Metal-binding</keyword>
<feature type="region of interest" description="Disordered" evidence="4">
    <location>
        <begin position="1"/>
        <end position="60"/>
    </location>
</feature>
<dbReference type="SUPFAM" id="SSF57850">
    <property type="entry name" value="RING/U-box"/>
    <property type="match status" value="1"/>
</dbReference>
<accession>A0AAV8RCQ4</accession>
<evidence type="ECO:0000256" key="1">
    <source>
        <dbReference type="ARBA" id="ARBA00022723"/>
    </source>
</evidence>
<keyword evidence="8" id="KW-1185">Reference proteome</keyword>
<dbReference type="Proteomes" id="UP001222027">
    <property type="component" value="Unassembled WGS sequence"/>
</dbReference>
<evidence type="ECO:0000256" key="5">
    <source>
        <dbReference type="SAM" id="Phobius"/>
    </source>
</evidence>
<reference evidence="7 8" key="1">
    <citation type="submission" date="2022-12" db="EMBL/GenBank/DDBJ databases">
        <title>Chromosome-scale assembly of the Ensete ventricosum genome.</title>
        <authorList>
            <person name="Dussert Y."/>
            <person name="Stocks J."/>
            <person name="Wendawek A."/>
            <person name="Woldeyes F."/>
            <person name="Nichols R.A."/>
            <person name="Borrell J.S."/>
        </authorList>
    </citation>
    <scope>NUCLEOTIDE SEQUENCE [LARGE SCALE GENOMIC DNA]</scope>
    <source>
        <strain evidence="8">cv. Maze</strain>
        <tissue evidence="7">Seeds</tissue>
    </source>
</reference>
<gene>
    <name evidence="7" type="ORF">OPV22_010142</name>
</gene>
<keyword evidence="5" id="KW-0812">Transmembrane</keyword>
<keyword evidence="5" id="KW-1133">Transmembrane helix</keyword>
<sequence length="286" mass="30911">MLNVEGGGGMGQNRHQDCSQPCSNLFPNHSSQCDSSSQSGDEKGGGPGQTSQGIHTGGAVHSPDLSVVITQPEEEVPHPGMSISQSKASEANEKIGMMAATSAVTSLKVFLPRSESCEDQCRVCQQQTEEPLIDLGCRCRGELAKAHSSCIKIWFRTKGSNKCEICQQVAANVPFQEPQSSTSYWIWRVNSDQDRGQQENERGWLNPRLNPLWVAFAIIIGGLMLDVLISVSLGISSHPVNIITGVLIMLGLAAALRLSLECCRELGQTRNTHAQVTFNPGYHPAI</sequence>
<proteinExistence type="predicted"/>
<feature type="domain" description="RING-CH-type" evidence="6">
    <location>
        <begin position="113"/>
        <end position="173"/>
    </location>
</feature>
<evidence type="ECO:0000313" key="8">
    <source>
        <dbReference type="Proteomes" id="UP001222027"/>
    </source>
</evidence>
<dbReference type="CDD" id="cd16495">
    <property type="entry name" value="RING_CH-C4HC3_MARCH"/>
    <property type="match status" value="1"/>
</dbReference>
<feature type="transmembrane region" description="Helical" evidence="5">
    <location>
        <begin position="212"/>
        <end position="235"/>
    </location>
</feature>
<dbReference type="PANTHER" id="PTHR46214:SF16">
    <property type="entry name" value="OS10G0481450 PROTEIN"/>
    <property type="match status" value="1"/>
</dbReference>
<evidence type="ECO:0000259" key="6">
    <source>
        <dbReference type="PROSITE" id="PS51292"/>
    </source>
</evidence>
<dbReference type="AlphaFoldDB" id="A0AAV8RCQ4"/>
<keyword evidence="3" id="KW-0862">Zinc</keyword>
<evidence type="ECO:0000256" key="4">
    <source>
        <dbReference type="SAM" id="MobiDB-lite"/>
    </source>
</evidence>